<organism evidence="2">
    <name type="scientific">termite gut metagenome</name>
    <dbReference type="NCBI Taxonomy" id="433724"/>
    <lineage>
        <taxon>unclassified sequences</taxon>
        <taxon>metagenomes</taxon>
        <taxon>organismal metagenomes</taxon>
    </lineage>
</organism>
<proteinExistence type="predicted"/>
<feature type="non-terminal residue" evidence="2">
    <location>
        <position position="1"/>
    </location>
</feature>
<gene>
    <name evidence="2" type="ORF">EZS27_027388</name>
</gene>
<comment type="caution">
    <text evidence="2">The sequence shown here is derived from an EMBL/GenBank/DDBJ whole genome shotgun (WGS) entry which is preliminary data.</text>
</comment>
<accession>A0A5J4QMJ3</accession>
<keyword evidence="1" id="KW-0472">Membrane</keyword>
<reference evidence="2" key="1">
    <citation type="submission" date="2019-03" db="EMBL/GenBank/DDBJ databases">
        <title>Single cell metagenomics reveals metabolic interactions within the superorganism composed of flagellate Streblomastix strix and complex community of Bacteroidetes bacteria on its surface.</title>
        <authorList>
            <person name="Treitli S.C."/>
            <person name="Kolisko M."/>
            <person name="Husnik F."/>
            <person name="Keeling P."/>
            <person name="Hampl V."/>
        </authorList>
    </citation>
    <scope>NUCLEOTIDE SEQUENCE</scope>
    <source>
        <strain evidence="2">STM</strain>
    </source>
</reference>
<keyword evidence="1" id="KW-0812">Transmembrane</keyword>
<evidence type="ECO:0000313" key="2">
    <source>
        <dbReference type="EMBL" id="KAA6323147.1"/>
    </source>
</evidence>
<sequence length="65" mass="7218">FVVAFFLHIVLPQSDVPFRQAIVAVHDVSIISLLTAWLHSSLALILTIALIVPVRVFLNEKGLVR</sequence>
<name>A0A5J4QMJ3_9ZZZZ</name>
<dbReference type="EMBL" id="SNRY01002873">
    <property type="protein sequence ID" value="KAA6323147.1"/>
    <property type="molecule type" value="Genomic_DNA"/>
</dbReference>
<feature type="transmembrane region" description="Helical" evidence="1">
    <location>
        <begin position="36"/>
        <end position="58"/>
    </location>
</feature>
<evidence type="ECO:0000256" key="1">
    <source>
        <dbReference type="SAM" id="Phobius"/>
    </source>
</evidence>
<protein>
    <submittedName>
        <fullName evidence="2">Uncharacterized protein</fullName>
    </submittedName>
</protein>
<dbReference type="AlphaFoldDB" id="A0A5J4QMJ3"/>
<keyword evidence="1" id="KW-1133">Transmembrane helix</keyword>